<organism evidence="11 12">
    <name type="scientific">Viridibacterium curvum</name>
    <dbReference type="NCBI Taxonomy" id="1101404"/>
    <lineage>
        <taxon>Bacteria</taxon>
        <taxon>Pseudomonadati</taxon>
        <taxon>Pseudomonadota</taxon>
        <taxon>Betaproteobacteria</taxon>
        <taxon>Rhodocyclales</taxon>
        <taxon>Rhodocyclaceae</taxon>
        <taxon>Viridibacterium</taxon>
    </lineage>
</organism>
<feature type="transmembrane region" description="Helical" evidence="9">
    <location>
        <begin position="134"/>
        <end position="151"/>
    </location>
</feature>
<accession>A0ABP9QAG6</accession>
<feature type="transmembrane region" description="Helical" evidence="9">
    <location>
        <begin position="21"/>
        <end position="38"/>
    </location>
</feature>
<evidence type="ECO:0000256" key="5">
    <source>
        <dbReference type="ARBA" id="ARBA00022692"/>
    </source>
</evidence>
<dbReference type="Proteomes" id="UP001500547">
    <property type="component" value="Unassembled WGS sequence"/>
</dbReference>
<dbReference type="InterPro" id="IPR055348">
    <property type="entry name" value="DctQ"/>
</dbReference>
<evidence type="ECO:0000256" key="6">
    <source>
        <dbReference type="ARBA" id="ARBA00022989"/>
    </source>
</evidence>
<evidence type="ECO:0000256" key="1">
    <source>
        <dbReference type="ARBA" id="ARBA00004429"/>
    </source>
</evidence>
<feature type="transmembrane region" description="Helical" evidence="9">
    <location>
        <begin position="53"/>
        <end position="71"/>
    </location>
</feature>
<comment type="similarity">
    <text evidence="8 9">Belongs to the TRAP transporter small permease family.</text>
</comment>
<keyword evidence="6 9" id="KW-1133">Transmembrane helix</keyword>
<dbReference type="PANTHER" id="PTHR35011:SF4">
    <property type="entry name" value="SLL1102 PROTEIN"/>
    <property type="match status" value="1"/>
</dbReference>
<evidence type="ECO:0000259" key="10">
    <source>
        <dbReference type="Pfam" id="PF04290"/>
    </source>
</evidence>
<proteinExistence type="inferred from homology"/>
<protein>
    <recommendedName>
        <fullName evidence="9">TRAP transporter small permease protein</fullName>
    </recommendedName>
</protein>
<dbReference type="RefSeq" id="WP_345531307.1">
    <property type="nucleotide sequence ID" value="NZ_BAABLD010000002.1"/>
</dbReference>
<dbReference type="PANTHER" id="PTHR35011">
    <property type="entry name" value="2,3-DIKETO-L-GULONATE TRAP TRANSPORTER SMALL PERMEASE PROTEIN YIAM"/>
    <property type="match status" value="1"/>
</dbReference>
<keyword evidence="12" id="KW-1185">Reference proteome</keyword>
<comment type="caution">
    <text evidence="11">The sequence shown here is derived from an EMBL/GenBank/DDBJ whole genome shotgun (WGS) entry which is preliminary data.</text>
</comment>
<dbReference type="Pfam" id="PF04290">
    <property type="entry name" value="DctQ"/>
    <property type="match status" value="1"/>
</dbReference>
<keyword evidence="5 9" id="KW-0812">Transmembrane</keyword>
<evidence type="ECO:0000256" key="3">
    <source>
        <dbReference type="ARBA" id="ARBA00022475"/>
    </source>
</evidence>
<keyword evidence="2 9" id="KW-0813">Transport</keyword>
<evidence type="ECO:0000256" key="9">
    <source>
        <dbReference type="RuleBase" id="RU369079"/>
    </source>
</evidence>
<keyword evidence="3" id="KW-1003">Cell membrane</keyword>
<evidence type="ECO:0000256" key="7">
    <source>
        <dbReference type="ARBA" id="ARBA00023136"/>
    </source>
</evidence>
<gene>
    <name evidence="11" type="ORF">GCM10025770_05580</name>
</gene>
<reference evidence="12" key="1">
    <citation type="journal article" date="2019" name="Int. J. Syst. Evol. Microbiol.">
        <title>The Global Catalogue of Microorganisms (GCM) 10K type strain sequencing project: providing services to taxonomists for standard genome sequencing and annotation.</title>
        <authorList>
            <consortium name="The Broad Institute Genomics Platform"/>
            <consortium name="The Broad Institute Genome Sequencing Center for Infectious Disease"/>
            <person name="Wu L."/>
            <person name="Ma J."/>
        </authorList>
    </citation>
    <scope>NUCLEOTIDE SEQUENCE [LARGE SCALE GENOMIC DNA]</scope>
    <source>
        <strain evidence="12">JCM 18715</strain>
    </source>
</reference>
<feature type="domain" description="Tripartite ATP-independent periplasmic transporters DctQ component" evidence="10">
    <location>
        <begin position="29"/>
        <end position="161"/>
    </location>
</feature>
<name>A0ABP9QAG6_9RHOO</name>
<comment type="subunit">
    <text evidence="9">The complex comprises the extracytoplasmic solute receptor protein and the two transmembrane proteins.</text>
</comment>
<evidence type="ECO:0000256" key="8">
    <source>
        <dbReference type="ARBA" id="ARBA00038436"/>
    </source>
</evidence>
<evidence type="ECO:0000256" key="4">
    <source>
        <dbReference type="ARBA" id="ARBA00022519"/>
    </source>
</evidence>
<feature type="transmembrane region" description="Helical" evidence="9">
    <location>
        <begin position="92"/>
        <end position="114"/>
    </location>
</feature>
<comment type="subcellular location">
    <subcellularLocation>
        <location evidence="1 9">Cell inner membrane</location>
        <topology evidence="1 9">Multi-pass membrane protein</topology>
    </subcellularLocation>
</comment>
<dbReference type="InterPro" id="IPR007387">
    <property type="entry name" value="TRAP_DctQ"/>
</dbReference>
<keyword evidence="4 9" id="KW-0997">Cell inner membrane</keyword>
<sequence>MQALLKCSRGIDALNEWVGRHIVWLILIMVLISAGNAIVRKVFNSSSNSLLEIQWYLFSAVFLLGAGHALLRNAHVRIDVITGRFSQRVQAWIDLLGTVFFLLPVVGVICWLSWPWFVDSWQSGEVSASEGGLVLWPARLLMPVGFALLLLQGLSELVKRAAFLMGLVSLPVAANEGPSDEEALAEDIRRARGLSQDEAETGK</sequence>
<evidence type="ECO:0000313" key="11">
    <source>
        <dbReference type="EMBL" id="GAA5159397.1"/>
    </source>
</evidence>
<evidence type="ECO:0000313" key="12">
    <source>
        <dbReference type="Proteomes" id="UP001500547"/>
    </source>
</evidence>
<comment type="function">
    <text evidence="9">Part of the tripartite ATP-independent periplasmic (TRAP) transport system.</text>
</comment>
<keyword evidence="7 9" id="KW-0472">Membrane</keyword>
<evidence type="ECO:0000256" key="2">
    <source>
        <dbReference type="ARBA" id="ARBA00022448"/>
    </source>
</evidence>
<dbReference type="EMBL" id="BAABLD010000002">
    <property type="protein sequence ID" value="GAA5159397.1"/>
    <property type="molecule type" value="Genomic_DNA"/>
</dbReference>